<dbReference type="SUPFAM" id="SSF52129">
    <property type="entry name" value="Caspase-like"/>
    <property type="match status" value="1"/>
</dbReference>
<dbReference type="InterPro" id="IPR015917">
    <property type="entry name" value="Pept_C14A"/>
</dbReference>
<dbReference type="Pfam" id="PF00656">
    <property type="entry name" value="Peptidase_C14"/>
    <property type="match status" value="1"/>
</dbReference>
<evidence type="ECO:0000256" key="4">
    <source>
        <dbReference type="ARBA" id="ARBA00022801"/>
    </source>
</evidence>
<dbReference type="InterPro" id="IPR002138">
    <property type="entry name" value="Pept_C14_p10"/>
</dbReference>
<evidence type="ECO:0000256" key="8">
    <source>
        <dbReference type="RuleBase" id="RU003971"/>
    </source>
</evidence>
<dbReference type="AlphaFoldDB" id="A0A2A2L7W6"/>
<evidence type="ECO:0000313" key="13">
    <source>
        <dbReference type="Proteomes" id="UP000218231"/>
    </source>
</evidence>
<dbReference type="InterPro" id="IPR011029">
    <property type="entry name" value="DEATH-like_dom_sf"/>
</dbReference>
<accession>A0A2A2L7W6</accession>
<evidence type="ECO:0000256" key="3">
    <source>
        <dbReference type="ARBA" id="ARBA00022703"/>
    </source>
</evidence>
<keyword evidence="4" id="KW-0378">Hydrolase</keyword>
<dbReference type="InterPro" id="IPR029030">
    <property type="entry name" value="Caspase-like_dom_sf"/>
</dbReference>
<dbReference type="PRINTS" id="PR00376">
    <property type="entry name" value="IL1BCENZYME"/>
</dbReference>
<comment type="similarity">
    <text evidence="1 8">Belongs to the peptidase C14A family.</text>
</comment>
<keyword evidence="13" id="KW-1185">Reference proteome</keyword>
<dbReference type="PROSITE" id="PS01121">
    <property type="entry name" value="CASPASE_HIS"/>
    <property type="match status" value="1"/>
</dbReference>
<dbReference type="InterPro" id="IPR002398">
    <property type="entry name" value="Pept_C14"/>
</dbReference>
<feature type="domain" description="Caspase family p10" evidence="9">
    <location>
        <begin position="344"/>
        <end position="431"/>
    </location>
</feature>
<keyword evidence="2" id="KW-0645">Protease</keyword>
<evidence type="ECO:0000256" key="2">
    <source>
        <dbReference type="ARBA" id="ARBA00022670"/>
    </source>
</evidence>
<dbReference type="SMART" id="SM00115">
    <property type="entry name" value="CASc"/>
    <property type="match status" value="1"/>
</dbReference>
<keyword evidence="6" id="KW-0865">Zymogen</keyword>
<feature type="domain" description="Caspase family p20" evidence="10">
    <location>
        <begin position="176"/>
        <end position="299"/>
    </location>
</feature>
<evidence type="ECO:0000256" key="6">
    <source>
        <dbReference type="ARBA" id="ARBA00023145"/>
    </source>
</evidence>
<evidence type="ECO:0000256" key="5">
    <source>
        <dbReference type="ARBA" id="ARBA00022807"/>
    </source>
</evidence>
<protein>
    <recommendedName>
        <fullName evidence="14">Caspase</fullName>
    </recommendedName>
</protein>
<feature type="active site" evidence="7">
    <location>
        <position position="252"/>
    </location>
</feature>
<gene>
    <name evidence="12" type="ORF">WR25_24515</name>
</gene>
<evidence type="ECO:0008006" key="14">
    <source>
        <dbReference type="Google" id="ProtNLM"/>
    </source>
</evidence>
<dbReference type="PANTHER" id="PTHR47901">
    <property type="entry name" value="CASPASE RECRUITMENT DOMAIN-CONTAINING PROTEIN 18"/>
    <property type="match status" value="1"/>
</dbReference>
<feature type="domain" description="CARD" evidence="11">
    <location>
        <begin position="1"/>
        <end position="79"/>
    </location>
</feature>
<dbReference type="InterPro" id="IPR033139">
    <property type="entry name" value="Caspase_cys_AS"/>
</dbReference>
<dbReference type="STRING" id="2018661.A0A2A2L7W6"/>
<dbReference type="PANTHER" id="PTHR47901:SF8">
    <property type="entry name" value="CASPASE-3"/>
    <property type="match status" value="1"/>
</dbReference>
<dbReference type="InterPro" id="IPR001309">
    <property type="entry name" value="Pept_C14_p20"/>
</dbReference>
<dbReference type="PIRSF" id="PIRSF038001">
    <property type="entry name" value="Caspase_ICE"/>
    <property type="match status" value="1"/>
</dbReference>
<dbReference type="GO" id="GO:0006508">
    <property type="term" value="P:proteolysis"/>
    <property type="evidence" value="ECO:0007669"/>
    <property type="project" value="UniProtKB-KW"/>
</dbReference>
<evidence type="ECO:0000256" key="1">
    <source>
        <dbReference type="ARBA" id="ARBA00010134"/>
    </source>
</evidence>
<dbReference type="GO" id="GO:0006915">
    <property type="term" value="P:apoptotic process"/>
    <property type="evidence" value="ECO:0007669"/>
    <property type="project" value="UniProtKB-KW"/>
</dbReference>
<dbReference type="InterPro" id="IPR001315">
    <property type="entry name" value="CARD"/>
</dbReference>
<evidence type="ECO:0000313" key="12">
    <source>
        <dbReference type="EMBL" id="PAV82260.1"/>
    </source>
</evidence>
<evidence type="ECO:0000256" key="7">
    <source>
        <dbReference type="PIRSR" id="PIRSR038001-1"/>
    </source>
</evidence>
<sequence length="441" mass="50308">MDSERRQVLDGCVRDCIGLRVEQVCGSLVQQNIFNDAIVEKIKTYSNVDERRMQLFKELKSRGNQAFDAFYVALHDTGQGKFCQFIETYVSNAVRIRSRSSVSSANMLPVRVPLSPSFASTSNEPNWKDKLPPLGEEPEGLLDIEVDHIDGDSDQQQAMLMFERDRNIIYPNFADPKGLCLIINNENFKQMPRRVGTHVDRENIRQLFLKLGYYVQIEDDLTTMEMGMVMEKYAMNDLHRNAHSAVIIVLTHGEHEQLLGVNDDAISIYKFLDYLSPLKAPYLRGKPKIVFIQACRGEMRDLGVEHMDATDNGSGSLMPDWPSFKLPLPTCMRPAIERENPLLIPVEADIFIGYATPPYYVSWRNSLRGSWFIQAICQVFSKFARDQDLATLLTMVNQRVADSFQTNGAEVAYKQMPESTSRLRKKFYFFPGITIQRGSAV</sequence>
<evidence type="ECO:0000259" key="9">
    <source>
        <dbReference type="PROSITE" id="PS50207"/>
    </source>
</evidence>
<reference evidence="12 13" key="1">
    <citation type="journal article" date="2017" name="Curr. Biol.">
        <title>Genome architecture and evolution of a unichromosomal asexual nematode.</title>
        <authorList>
            <person name="Fradin H."/>
            <person name="Zegar C."/>
            <person name="Gutwein M."/>
            <person name="Lucas J."/>
            <person name="Kovtun M."/>
            <person name="Corcoran D."/>
            <person name="Baugh L.R."/>
            <person name="Kiontke K."/>
            <person name="Gunsalus K."/>
            <person name="Fitch D.H."/>
            <person name="Piano F."/>
        </authorList>
    </citation>
    <scope>NUCLEOTIDE SEQUENCE [LARGE SCALE GENOMIC DNA]</scope>
    <source>
        <strain evidence="12">PF1309</strain>
    </source>
</reference>
<comment type="caution">
    <text evidence="12">The sequence shown here is derived from an EMBL/GenBank/DDBJ whole genome shotgun (WGS) entry which is preliminary data.</text>
</comment>
<dbReference type="SMART" id="SM00114">
    <property type="entry name" value="CARD"/>
    <property type="match status" value="1"/>
</dbReference>
<dbReference type="InterPro" id="IPR016129">
    <property type="entry name" value="Caspase_his_AS"/>
</dbReference>
<keyword evidence="5" id="KW-0788">Thiol protease</keyword>
<dbReference type="PROSITE" id="PS01122">
    <property type="entry name" value="CASPASE_CYS"/>
    <property type="match status" value="1"/>
</dbReference>
<dbReference type="Gene3D" id="3.40.50.1460">
    <property type="match status" value="1"/>
</dbReference>
<name>A0A2A2L7W6_9BILA</name>
<dbReference type="Proteomes" id="UP000218231">
    <property type="component" value="Unassembled WGS sequence"/>
</dbReference>
<keyword evidence="3" id="KW-0053">Apoptosis</keyword>
<proteinExistence type="inferred from homology"/>
<dbReference type="OrthoDB" id="6114029at2759"/>
<dbReference type="PROSITE" id="PS50207">
    <property type="entry name" value="CASPASE_P10"/>
    <property type="match status" value="1"/>
</dbReference>
<dbReference type="SUPFAM" id="SSF47986">
    <property type="entry name" value="DEATH domain"/>
    <property type="match status" value="1"/>
</dbReference>
<dbReference type="PROSITE" id="PS50208">
    <property type="entry name" value="CASPASE_P20"/>
    <property type="match status" value="1"/>
</dbReference>
<organism evidence="12 13">
    <name type="scientific">Diploscapter pachys</name>
    <dbReference type="NCBI Taxonomy" id="2018661"/>
    <lineage>
        <taxon>Eukaryota</taxon>
        <taxon>Metazoa</taxon>
        <taxon>Ecdysozoa</taxon>
        <taxon>Nematoda</taxon>
        <taxon>Chromadorea</taxon>
        <taxon>Rhabditida</taxon>
        <taxon>Rhabditina</taxon>
        <taxon>Rhabditomorpha</taxon>
        <taxon>Rhabditoidea</taxon>
        <taxon>Rhabditidae</taxon>
        <taxon>Diploscapter</taxon>
    </lineage>
</organism>
<dbReference type="Pfam" id="PF00619">
    <property type="entry name" value="CARD"/>
    <property type="match status" value="1"/>
</dbReference>
<evidence type="ECO:0000259" key="10">
    <source>
        <dbReference type="PROSITE" id="PS50208"/>
    </source>
</evidence>
<evidence type="ECO:0000259" key="11">
    <source>
        <dbReference type="PROSITE" id="PS50209"/>
    </source>
</evidence>
<dbReference type="EMBL" id="LIAE01007072">
    <property type="protein sequence ID" value="PAV82260.1"/>
    <property type="molecule type" value="Genomic_DNA"/>
</dbReference>
<dbReference type="InterPro" id="IPR011600">
    <property type="entry name" value="Pept_C14_caspase"/>
</dbReference>
<feature type="active site" evidence="7">
    <location>
        <position position="295"/>
    </location>
</feature>
<dbReference type="GO" id="GO:0042981">
    <property type="term" value="P:regulation of apoptotic process"/>
    <property type="evidence" value="ECO:0007669"/>
    <property type="project" value="InterPro"/>
</dbReference>
<dbReference type="CDD" id="cd00032">
    <property type="entry name" value="CASc"/>
    <property type="match status" value="1"/>
</dbReference>
<dbReference type="Gene3D" id="1.10.533.10">
    <property type="entry name" value="Death Domain, Fas"/>
    <property type="match status" value="1"/>
</dbReference>
<dbReference type="GO" id="GO:0004197">
    <property type="term" value="F:cysteine-type endopeptidase activity"/>
    <property type="evidence" value="ECO:0007669"/>
    <property type="project" value="InterPro"/>
</dbReference>
<dbReference type="PROSITE" id="PS50209">
    <property type="entry name" value="CARD"/>
    <property type="match status" value="1"/>
</dbReference>